<evidence type="ECO:0000256" key="2">
    <source>
        <dbReference type="ARBA" id="ARBA00023125"/>
    </source>
</evidence>
<reference evidence="6 7" key="1">
    <citation type="submission" date="2020-08" db="EMBL/GenBank/DDBJ databases">
        <title>Genomic Encyclopedia of Type Strains, Phase IV (KMG-IV): sequencing the most valuable type-strain genomes for metagenomic binning, comparative biology and taxonomic classification.</title>
        <authorList>
            <person name="Goeker M."/>
        </authorList>
    </citation>
    <scope>NUCLEOTIDE SEQUENCE [LARGE SCALE GENOMIC DNA]</scope>
    <source>
        <strain evidence="6 7">DSM 45615</strain>
    </source>
</reference>
<dbReference type="InterPro" id="IPR009057">
    <property type="entry name" value="Homeodomain-like_sf"/>
</dbReference>
<dbReference type="PANTHER" id="PTHR30055:SF151">
    <property type="entry name" value="TRANSCRIPTIONAL REGULATORY PROTEIN"/>
    <property type="match status" value="1"/>
</dbReference>
<feature type="DNA-binding region" description="H-T-H motif" evidence="4">
    <location>
        <begin position="51"/>
        <end position="70"/>
    </location>
</feature>
<dbReference type="Proteomes" id="UP000578449">
    <property type="component" value="Unassembled WGS sequence"/>
</dbReference>
<dbReference type="PROSITE" id="PS50977">
    <property type="entry name" value="HTH_TETR_2"/>
    <property type="match status" value="1"/>
</dbReference>
<dbReference type="Gene3D" id="1.10.357.10">
    <property type="entry name" value="Tetracycline Repressor, domain 2"/>
    <property type="match status" value="1"/>
</dbReference>
<keyword evidence="2 4" id="KW-0238">DNA-binding</keyword>
<comment type="caution">
    <text evidence="6">The sequence shown here is derived from an EMBL/GenBank/DDBJ whole genome shotgun (WGS) entry which is preliminary data.</text>
</comment>
<dbReference type="InterPro" id="IPR001647">
    <property type="entry name" value="HTH_TetR"/>
</dbReference>
<keyword evidence="3" id="KW-0804">Transcription</keyword>
<sequence>MAKEKALPPVVARMWGREAASRRGPRPRLDLAKITSAAIEIADTEGLAGVSMAAVAAQVGVAPMALYRYVGSKDELLIAMGDAAIPDPPEIGELSWREYLGLWTRANRDFLISRPWLLSVIRLAPPLGPASMRWLDRALAALAGTALDEGEKVNVATTLTGYALTDATLVAGLVLGGPALDEAGVISAGDYGDMLGQVIDPEGYPALTTAVRAGAFAGGEGWVEDADFRFGLDLLLDGVEALIRRRT</sequence>
<keyword evidence="7" id="KW-1185">Reference proteome</keyword>
<dbReference type="Pfam" id="PF02909">
    <property type="entry name" value="TetR_C_1"/>
    <property type="match status" value="1"/>
</dbReference>
<dbReference type="Pfam" id="PF00440">
    <property type="entry name" value="TetR_N"/>
    <property type="match status" value="1"/>
</dbReference>
<feature type="domain" description="HTH tetR-type" evidence="5">
    <location>
        <begin position="28"/>
        <end position="88"/>
    </location>
</feature>
<dbReference type="InterPro" id="IPR050109">
    <property type="entry name" value="HTH-type_TetR-like_transc_reg"/>
</dbReference>
<dbReference type="AlphaFoldDB" id="A0A840PJ28"/>
<dbReference type="GO" id="GO:0003700">
    <property type="term" value="F:DNA-binding transcription factor activity"/>
    <property type="evidence" value="ECO:0007669"/>
    <property type="project" value="TreeGrafter"/>
</dbReference>
<evidence type="ECO:0000259" key="5">
    <source>
        <dbReference type="PROSITE" id="PS50977"/>
    </source>
</evidence>
<keyword evidence="1" id="KW-0805">Transcription regulation</keyword>
<dbReference type="RefSeq" id="WP_185056362.1">
    <property type="nucleotide sequence ID" value="NZ_BAABIX010000032.1"/>
</dbReference>
<dbReference type="InterPro" id="IPR036271">
    <property type="entry name" value="Tet_transcr_reg_TetR-rel_C_sf"/>
</dbReference>
<evidence type="ECO:0000313" key="6">
    <source>
        <dbReference type="EMBL" id="MBB5139538.1"/>
    </source>
</evidence>
<dbReference type="PANTHER" id="PTHR30055">
    <property type="entry name" value="HTH-TYPE TRANSCRIPTIONAL REGULATOR RUTR"/>
    <property type="match status" value="1"/>
</dbReference>
<organism evidence="6 7">
    <name type="scientific">Thermocatellispora tengchongensis</name>
    <dbReference type="NCBI Taxonomy" id="1073253"/>
    <lineage>
        <taxon>Bacteria</taxon>
        <taxon>Bacillati</taxon>
        <taxon>Actinomycetota</taxon>
        <taxon>Actinomycetes</taxon>
        <taxon>Streptosporangiales</taxon>
        <taxon>Streptosporangiaceae</taxon>
        <taxon>Thermocatellispora</taxon>
    </lineage>
</organism>
<dbReference type="PRINTS" id="PR00455">
    <property type="entry name" value="HTHTETR"/>
</dbReference>
<protein>
    <submittedName>
        <fullName evidence="6">AcrR family transcriptional regulator</fullName>
    </submittedName>
</protein>
<evidence type="ECO:0000256" key="4">
    <source>
        <dbReference type="PROSITE-ProRule" id="PRU00335"/>
    </source>
</evidence>
<proteinExistence type="predicted"/>
<dbReference type="Gene3D" id="1.10.10.60">
    <property type="entry name" value="Homeodomain-like"/>
    <property type="match status" value="1"/>
</dbReference>
<dbReference type="GO" id="GO:0000976">
    <property type="term" value="F:transcription cis-regulatory region binding"/>
    <property type="evidence" value="ECO:0007669"/>
    <property type="project" value="TreeGrafter"/>
</dbReference>
<evidence type="ECO:0000256" key="3">
    <source>
        <dbReference type="ARBA" id="ARBA00023163"/>
    </source>
</evidence>
<dbReference type="GO" id="GO:0045892">
    <property type="term" value="P:negative regulation of DNA-templated transcription"/>
    <property type="evidence" value="ECO:0007669"/>
    <property type="project" value="InterPro"/>
</dbReference>
<evidence type="ECO:0000256" key="1">
    <source>
        <dbReference type="ARBA" id="ARBA00023015"/>
    </source>
</evidence>
<dbReference type="InterPro" id="IPR004111">
    <property type="entry name" value="Repressor_TetR_C"/>
</dbReference>
<dbReference type="SUPFAM" id="SSF48498">
    <property type="entry name" value="Tetracyclin repressor-like, C-terminal domain"/>
    <property type="match status" value="1"/>
</dbReference>
<dbReference type="SUPFAM" id="SSF46689">
    <property type="entry name" value="Homeodomain-like"/>
    <property type="match status" value="1"/>
</dbReference>
<evidence type="ECO:0000313" key="7">
    <source>
        <dbReference type="Proteomes" id="UP000578449"/>
    </source>
</evidence>
<dbReference type="EMBL" id="JACHGN010000030">
    <property type="protein sequence ID" value="MBB5139538.1"/>
    <property type="molecule type" value="Genomic_DNA"/>
</dbReference>
<accession>A0A840PJ28</accession>
<name>A0A840PJ28_9ACTN</name>
<gene>
    <name evidence="6" type="ORF">HNP84_009301</name>
</gene>